<dbReference type="GeneID" id="17293771"/>
<dbReference type="Pfam" id="PF00791">
    <property type="entry name" value="ZU5"/>
    <property type="match status" value="1"/>
</dbReference>
<feature type="compositionally biased region" description="Basic and acidic residues" evidence="4">
    <location>
        <begin position="532"/>
        <end position="543"/>
    </location>
</feature>
<reference evidence="7 9" key="1">
    <citation type="journal article" date="2012" name="Nature">
        <title>Algal genomes reveal evolutionary mosaicism and the fate of nucleomorphs.</title>
        <authorList>
            <consortium name="DOE Joint Genome Institute"/>
            <person name="Curtis B.A."/>
            <person name="Tanifuji G."/>
            <person name="Burki F."/>
            <person name="Gruber A."/>
            <person name="Irimia M."/>
            <person name="Maruyama S."/>
            <person name="Arias M.C."/>
            <person name="Ball S.G."/>
            <person name="Gile G.H."/>
            <person name="Hirakawa Y."/>
            <person name="Hopkins J.F."/>
            <person name="Kuo A."/>
            <person name="Rensing S.A."/>
            <person name="Schmutz J."/>
            <person name="Symeonidi A."/>
            <person name="Elias M."/>
            <person name="Eveleigh R.J."/>
            <person name="Herman E.K."/>
            <person name="Klute M.J."/>
            <person name="Nakayama T."/>
            <person name="Obornik M."/>
            <person name="Reyes-Prieto A."/>
            <person name="Armbrust E.V."/>
            <person name="Aves S.J."/>
            <person name="Beiko R.G."/>
            <person name="Coutinho P."/>
            <person name="Dacks J.B."/>
            <person name="Durnford D.G."/>
            <person name="Fast N.M."/>
            <person name="Green B.R."/>
            <person name="Grisdale C.J."/>
            <person name="Hempel F."/>
            <person name="Henrissat B."/>
            <person name="Hoppner M.P."/>
            <person name="Ishida K."/>
            <person name="Kim E."/>
            <person name="Koreny L."/>
            <person name="Kroth P.G."/>
            <person name="Liu Y."/>
            <person name="Malik S.B."/>
            <person name="Maier U.G."/>
            <person name="McRose D."/>
            <person name="Mock T."/>
            <person name="Neilson J.A."/>
            <person name="Onodera N.T."/>
            <person name="Poole A.M."/>
            <person name="Pritham E.J."/>
            <person name="Richards T.A."/>
            <person name="Rocap G."/>
            <person name="Roy S.W."/>
            <person name="Sarai C."/>
            <person name="Schaack S."/>
            <person name="Shirato S."/>
            <person name="Slamovits C.H."/>
            <person name="Spencer D.F."/>
            <person name="Suzuki S."/>
            <person name="Worden A.Z."/>
            <person name="Zauner S."/>
            <person name="Barry K."/>
            <person name="Bell C."/>
            <person name="Bharti A.K."/>
            <person name="Crow J.A."/>
            <person name="Grimwood J."/>
            <person name="Kramer R."/>
            <person name="Lindquist E."/>
            <person name="Lucas S."/>
            <person name="Salamov A."/>
            <person name="McFadden G.I."/>
            <person name="Lane C.E."/>
            <person name="Keeling P.J."/>
            <person name="Gray M.W."/>
            <person name="Grigoriev I.V."/>
            <person name="Archibald J.M."/>
        </authorList>
    </citation>
    <scope>NUCLEOTIDE SEQUENCE</scope>
    <source>
        <strain evidence="7 9">CCMP2712</strain>
    </source>
</reference>
<keyword evidence="5" id="KW-1133">Transmembrane helix</keyword>
<keyword evidence="5" id="KW-0812">Transmembrane</keyword>
<name>L1ILN7_GUITC</name>
<dbReference type="Gene3D" id="2.60.220.30">
    <property type="match status" value="1"/>
</dbReference>
<dbReference type="AlphaFoldDB" id="L1ILN7"/>
<accession>L1ILN7</accession>
<dbReference type="Proteomes" id="UP000011087">
    <property type="component" value="Unassembled WGS sequence"/>
</dbReference>
<evidence type="ECO:0000313" key="7">
    <source>
        <dbReference type="EMBL" id="EKX37042.1"/>
    </source>
</evidence>
<proteinExistence type="predicted"/>
<gene>
    <name evidence="7" type="ORF">GUITHDRAFT_145287</name>
</gene>
<feature type="region of interest" description="Disordered" evidence="4">
    <location>
        <begin position="526"/>
        <end position="553"/>
    </location>
</feature>
<evidence type="ECO:0000256" key="1">
    <source>
        <dbReference type="ARBA" id="ARBA00022729"/>
    </source>
</evidence>
<dbReference type="KEGG" id="gtt:GUITHDRAFT_145287"/>
<feature type="compositionally biased region" description="Low complexity" evidence="4">
    <location>
        <begin position="414"/>
        <end position="425"/>
    </location>
</feature>
<protein>
    <recommendedName>
        <fullName evidence="6">ZU5 domain-containing protein</fullName>
    </recommendedName>
</protein>
<keyword evidence="3" id="KW-1015">Disulfide bond</keyword>
<evidence type="ECO:0000313" key="9">
    <source>
        <dbReference type="Proteomes" id="UP000011087"/>
    </source>
</evidence>
<dbReference type="NCBIfam" id="TIGR02232">
    <property type="entry name" value="myxo_disulf_rpt"/>
    <property type="match status" value="1"/>
</dbReference>
<dbReference type="EnsemblProtists" id="EKX37042">
    <property type="protein sequence ID" value="EKX37042"/>
    <property type="gene ID" value="GUITHDRAFT_145287"/>
</dbReference>
<reference evidence="8" key="3">
    <citation type="submission" date="2016-03" db="UniProtKB">
        <authorList>
            <consortium name="EnsemblProtists"/>
        </authorList>
    </citation>
    <scope>IDENTIFICATION</scope>
</reference>
<reference evidence="9" key="2">
    <citation type="submission" date="2012-11" db="EMBL/GenBank/DDBJ databases">
        <authorList>
            <person name="Kuo A."/>
            <person name="Curtis B.A."/>
            <person name="Tanifuji G."/>
            <person name="Burki F."/>
            <person name="Gruber A."/>
            <person name="Irimia M."/>
            <person name="Maruyama S."/>
            <person name="Arias M.C."/>
            <person name="Ball S.G."/>
            <person name="Gile G.H."/>
            <person name="Hirakawa Y."/>
            <person name="Hopkins J.F."/>
            <person name="Rensing S.A."/>
            <person name="Schmutz J."/>
            <person name="Symeonidi A."/>
            <person name="Elias M."/>
            <person name="Eveleigh R.J."/>
            <person name="Herman E.K."/>
            <person name="Klute M.J."/>
            <person name="Nakayama T."/>
            <person name="Obornik M."/>
            <person name="Reyes-Prieto A."/>
            <person name="Armbrust E.V."/>
            <person name="Aves S.J."/>
            <person name="Beiko R.G."/>
            <person name="Coutinho P."/>
            <person name="Dacks J.B."/>
            <person name="Durnford D.G."/>
            <person name="Fast N.M."/>
            <person name="Green B.R."/>
            <person name="Grisdale C."/>
            <person name="Hempe F."/>
            <person name="Henrissat B."/>
            <person name="Hoppner M.P."/>
            <person name="Ishida K.-I."/>
            <person name="Kim E."/>
            <person name="Koreny L."/>
            <person name="Kroth P.G."/>
            <person name="Liu Y."/>
            <person name="Malik S.-B."/>
            <person name="Maier U.G."/>
            <person name="McRose D."/>
            <person name="Mock T."/>
            <person name="Neilson J.A."/>
            <person name="Onodera N.T."/>
            <person name="Poole A.M."/>
            <person name="Pritham E.J."/>
            <person name="Richards T.A."/>
            <person name="Rocap G."/>
            <person name="Roy S.W."/>
            <person name="Sarai C."/>
            <person name="Schaack S."/>
            <person name="Shirato S."/>
            <person name="Slamovits C.H."/>
            <person name="Spencer D.F."/>
            <person name="Suzuki S."/>
            <person name="Worden A.Z."/>
            <person name="Zauner S."/>
            <person name="Barry K."/>
            <person name="Bell C."/>
            <person name="Bharti A.K."/>
            <person name="Crow J.A."/>
            <person name="Grimwood J."/>
            <person name="Kramer R."/>
            <person name="Lindquist E."/>
            <person name="Lucas S."/>
            <person name="Salamov A."/>
            <person name="McFadden G.I."/>
            <person name="Lane C.E."/>
            <person name="Keeling P.J."/>
            <person name="Gray M.W."/>
            <person name="Grigoriev I.V."/>
            <person name="Archibald J.M."/>
        </authorList>
    </citation>
    <scope>NUCLEOTIDE SEQUENCE</scope>
    <source>
        <strain evidence="9">CCMP2712</strain>
    </source>
</reference>
<feature type="transmembrane region" description="Helical" evidence="5">
    <location>
        <begin position="468"/>
        <end position="492"/>
    </location>
</feature>
<evidence type="ECO:0000256" key="4">
    <source>
        <dbReference type="SAM" id="MobiDB-lite"/>
    </source>
</evidence>
<dbReference type="HOGENOM" id="CLU_493004_0_0_1"/>
<dbReference type="EMBL" id="JH993064">
    <property type="protein sequence ID" value="EKX37042.1"/>
    <property type="molecule type" value="Genomic_DNA"/>
</dbReference>
<keyword evidence="5" id="KW-0472">Membrane</keyword>
<dbReference type="Pfam" id="PF13948">
    <property type="entry name" value="DUF4215"/>
    <property type="match status" value="1"/>
</dbReference>
<dbReference type="InterPro" id="IPR011936">
    <property type="entry name" value="Myxo_disulph_rpt"/>
</dbReference>
<keyword evidence="1" id="KW-0732">Signal</keyword>
<evidence type="ECO:0000259" key="6">
    <source>
        <dbReference type="Pfam" id="PF00791"/>
    </source>
</evidence>
<sequence length="553" mass="57009">MVPEISVSIHDSSTALPASTDSISIAASASFSTPTPSTCGNGILEPTEGCDDGNTFNNDGCSSTCTVEAYWTCSSQEGATSVCSMLVIPKWTGLSVLSGTNYAGMTNELAVLVSSNFPLRIGSNFSIVGLNVSIDGNSQFVSVSGKDISPQAVWTASEGRLTLFVTSNVNAVSFTVKVQNPSYSRDPILLGAECFGCVSFAPSYIVYNGSLGSGLATTLLPPSTCGKNADGVALYGSSCQYTCYGVVSGEFCVCMSGQFGPGCSQTLGAPTQSLTMTVSPDQETSIQGSGGLSVSLPAGALASSQPISVSVYNVSNLDLSKGSSQTLVAAGPVIVFSPAGLKFNKYITINIPYEPSRITAGLEPYVFYYNAMAADPWERQISTAKPTASPPVLEAQINHFSGFVPLGAPPPPTTTTTTTPATTSPPSSPPGSVVIGQSTSPTAQSPSSSPADSASTPVPDSSGGGSSVVAIAAGVAGAAGAAVLVCCLLWLLRKRKTRRVDNDAEELLIRPYPGDARQPSHVIVPISDEAQQEEHPFERKEEGDSTSDSRQAW</sequence>
<feature type="region of interest" description="Disordered" evidence="4">
    <location>
        <begin position="404"/>
        <end position="465"/>
    </location>
</feature>
<keyword evidence="9" id="KW-1185">Reference proteome</keyword>
<organism evidence="7">
    <name type="scientific">Guillardia theta (strain CCMP2712)</name>
    <name type="common">Cryptophyte</name>
    <dbReference type="NCBI Taxonomy" id="905079"/>
    <lineage>
        <taxon>Eukaryota</taxon>
        <taxon>Cryptophyceae</taxon>
        <taxon>Pyrenomonadales</taxon>
        <taxon>Geminigeraceae</taxon>
        <taxon>Guillardia</taxon>
    </lineage>
</organism>
<evidence type="ECO:0000313" key="8">
    <source>
        <dbReference type="EnsemblProtists" id="EKX37042"/>
    </source>
</evidence>
<feature type="domain" description="ZU5" evidence="6">
    <location>
        <begin position="290"/>
        <end position="354"/>
    </location>
</feature>
<dbReference type="RefSeq" id="XP_005824022.1">
    <property type="nucleotide sequence ID" value="XM_005823965.1"/>
</dbReference>
<evidence type="ECO:0000256" key="5">
    <source>
        <dbReference type="SAM" id="Phobius"/>
    </source>
</evidence>
<keyword evidence="2" id="KW-0677">Repeat</keyword>
<evidence type="ECO:0000256" key="3">
    <source>
        <dbReference type="ARBA" id="ARBA00023157"/>
    </source>
</evidence>
<feature type="compositionally biased region" description="Low complexity" evidence="4">
    <location>
        <begin position="437"/>
        <end position="465"/>
    </location>
</feature>
<evidence type="ECO:0000256" key="2">
    <source>
        <dbReference type="ARBA" id="ARBA00022737"/>
    </source>
</evidence>
<dbReference type="PaxDb" id="55529-EKX37042"/>
<dbReference type="InterPro" id="IPR000906">
    <property type="entry name" value="ZU5_dom"/>
</dbReference>